<proteinExistence type="predicted"/>
<evidence type="ECO:0000313" key="2">
    <source>
        <dbReference type="EMBL" id="KAE8383320.1"/>
    </source>
</evidence>
<dbReference type="OrthoDB" id="4227183at2759"/>
<accession>A0A5N7BNG6</accession>
<keyword evidence="1" id="KW-0175">Coiled coil</keyword>
<gene>
    <name evidence="2" type="ORF">BDV26DRAFT_287823</name>
</gene>
<reference evidence="2 3" key="1">
    <citation type="submission" date="2019-04" db="EMBL/GenBank/DDBJ databases">
        <title>Friends and foes A comparative genomics studyof 23 Aspergillus species from section Flavi.</title>
        <authorList>
            <consortium name="DOE Joint Genome Institute"/>
            <person name="Kjaerbolling I."/>
            <person name="Vesth T."/>
            <person name="Frisvad J.C."/>
            <person name="Nybo J.L."/>
            <person name="Theobald S."/>
            <person name="Kildgaard S."/>
            <person name="Isbrandt T."/>
            <person name="Kuo A."/>
            <person name="Sato A."/>
            <person name="Lyhne E.K."/>
            <person name="Kogle M.E."/>
            <person name="Wiebenga A."/>
            <person name="Kun R.S."/>
            <person name="Lubbers R.J."/>
            <person name="Makela M.R."/>
            <person name="Barry K."/>
            <person name="Chovatia M."/>
            <person name="Clum A."/>
            <person name="Daum C."/>
            <person name="Haridas S."/>
            <person name="He G."/>
            <person name="LaButti K."/>
            <person name="Lipzen A."/>
            <person name="Mondo S."/>
            <person name="Riley R."/>
            <person name="Salamov A."/>
            <person name="Simmons B.A."/>
            <person name="Magnuson J.K."/>
            <person name="Henrissat B."/>
            <person name="Mortensen U.H."/>
            <person name="Larsen T.O."/>
            <person name="Devries R.P."/>
            <person name="Grigoriev I.V."/>
            <person name="Machida M."/>
            <person name="Baker S.E."/>
            <person name="Andersen M.R."/>
        </authorList>
    </citation>
    <scope>NUCLEOTIDE SEQUENCE [LARGE SCALE GENOMIC DNA]</scope>
    <source>
        <strain evidence="2 3">IBT 29228</strain>
    </source>
</reference>
<protein>
    <submittedName>
        <fullName evidence="2">Uncharacterized protein</fullName>
    </submittedName>
</protein>
<evidence type="ECO:0000313" key="3">
    <source>
        <dbReference type="Proteomes" id="UP000326198"/>
    </source>
</evidence>
<organism evidence="2 3">
    <name type="scientific">Aspergillus bertholletiae</name>
    <dbReference type="NCBI Taxonomy" id="1226010"/>
    <lineage>
        <taxon>Eukaryota</taxon>
        <taxon>Fungi</taxon>
        <taxon>Dikarya</taxon>
        <taxon>Ascomycota</taxon>
        <taxon>Pezizomycotina</taxon>
        <taxon>Eurotiomycetes</taxon>
        <taxon>Eurotiomycetidae</taxon>
        <taxon>Eurotiales</taxon>
        <taxon>Aspergillaceae</taxon>
        <taxon>Aspergillus</taxon>
        <taxon>Aspergillus subgen. Circumdati</taxon>
    </lineage>
</organism>
<evidence type="ECO:0000256" key="1">
    <source>
        <dbReference type="SAM" id="Coils"/>
    </source>
</evidence>
<name>A0A5N7BNG6_9EURO</name>
<feature type="coiled-coil region" evidence="1">
    <location>
        <begin position="33"/>
        <end position="60"/>
    </location>
</feature>
<dbReference type="Proteomes" id="UP000326198">
    <property type="component" value="Unassembled WGS sequence"/>
</dbReference>
<keyword evidence="3" id="KW-1185">Reference proteome</keyword>
<sequence>MAKFILTSFAICTSVYRWLFAARQKPREHGIELEEAEREAAELGERCQRLQDQLAERQEMMDVKMSQKDDEIHLLTERLNALTLQPDLLEDDIASLVMNQLGTALGTWVNSNFRDEGRLDGLTAALLRIEMRSLPPLREPVDTDQRRALIRAAVSWHIHDYIFNWLFVGAPSRAMDRDWRVMYTHIREKCPKIVSLHWRSATSMAVQSLSTEYLGKMCDMLCDNIELAFSRFSSSKKERRVRKLRQLIQQCIEFKQRLERQESCYYFLNTAPGEVYAADMMHSAADSQGKCLCVRLSLWPGLAHCTPSETSVVEPEIVWAAESDTEDQSSTTSMAMSM</sequence>
<dbReference type="EMBL" id="ML736156">
    <property type="protein sequence ID" value="KAE8383320.1"/>
    <property type="molecule type" value="Genomic_DNA"/>
</dbReference>
<dbReference type="AlphaFoldDB" id="A0A5N7BNG6"/>